<evidence type="ECO:0000313" key="6">
    <source>
        <dbReference type="EMBL" id="GLB36382.1"/>
    </source>
</evidence>
<dbReference type="SMART" id="SM00443">
    <property type="entry name" value="G_patch"/>
    <property type="match status" value="1"/>
</dbReference>
<evidence type="ECO:0000259" key="5">
    <source>
        <dbReference type="PROSITE" id="PS50174"/>
    </source>
</evidence>
<dbReference type="InterPro" id="IPR000467">
    <property type="entry name" value="G_patch_dom"/>
</dbReference>
<dbReference type="GO" id="GO:0008270">
    <property type="term" value="F:zinc ion binding"/>
    <property type="evidence" value="ECO:0007669"/>
    <property type="project" value="UniProtKB-KW"/>
</dbReference>
<feature type="compositionally biased region" description="Pro residues" evidence="4">
    <location>
        <begin position="450"/>
        <end position="472"/>
    </location>
</feature>
<feature type="domain" description="G-patch" evidence="5">
    <location>
        <begin position="82"/>
        <end position="128"/>
    </location>
</feature>
<feature type="compositionally biased region" description="Basic and acidic residues" evidence="4">
    <location>
        <begin position="141"/>
        <end position="158"/>
    </location>
</feature>
<dbReference type="InterPro" id="IPR013087">
    <property type="entry name" value="Znf_C2H2_type"/>
</dbReference>
<feature type="compositionally biased region" description="Polar residues" evidence="4">
    <location>
        <begin position="430"/>
        <end position="447"/>
    </location>
</feature>
<feature type="region of interest" description="Disordered" evidence="4">
    <location>
        <begin position="214"/>
        <end position="490"/>
    </location>
</feature>
<dbReference type="AlphaFoldDB" id="A0A9P3PHT8"/>
<feature type="region of interest" description="Disordered" evidence="4">
    <location>
        <begin position="137"/>
        <end position="158"/>
    </location>
</feature>
<evidence type="ECO:0000256" key="3">
    <source>
        <dbReference type="ARBA" id="ARBA00022833"/>
    </source>
</evidence>
<evidence type="ECO:0000256" key="2">
    <source>
        <dbReference type="ARBA" id="ARBA00022771"/>
    </source>
</evidence>
<keyword evidence="7" id="KW-1185">Reference proteome</keyword>
<dbReference type="SUPFAM" id="SSF57667">
    <property type="entry name" value="beta-beta-alpha zinc fingers"/>
    <property type="match status" value="1"/>
</dbReference>
<proteinExistence type="predicted"/>
<feature type="compositionally biased region" description="Low complexity" evidence="4">
    <location>
        <begin position="291"/>
        <end position="306"/>
    </location>
</feature>
<dbReference type="PROSITE" id="PS50174">
    <property type="entry name" value="G_PATCH"/>
    <property type="match status" value="1"/>
</dbReference>
<dbReference type="Proteomes" id="UP001063166">
    <property type="component" value="Unassembled WGS sequence"/>
</dbReference>
<dbReference type="Pfam" id="PF12171">
    <property type="entry name" value="zf-C2H2_jaz"/>
    <property type="match status" value="1"/>
</dbReference>
<dbReference type="Pfam" id="PF01585">
    <property type="entry name" value="G-patch"/>
    <property type="match status" value="1"/>
</dbReference>
<feature type="compositionally biased region" description="Low complexity" evidence="4">
    <location>
        <begin position="326"/>
        <end position="344"/>
    </location>
</feature>
<dbReference type="EMBL" id="BRPK01000003">
    <property type="protein sequence ID" value="GLB36382.1"/>
    <property type="molecule type" value="Genomic_DNA"/>
</dbReference>
<evidence type="ECO:0000313" key="7">
    <source>
        <dbReference type="Proteomes" id="UP001063166"/>
    </source>
</evidence>
<dbReference type="PRINTS" id="PR01217">
    <property type="entry name" value="PRICHEXTENSN"/>
</dbReference>
<keyword evidence="2" id="KW-0863">Zinc-finger</keyword>
<evidence type="ECO:0000256" key="4">
    <source>
        <dbReference type="SAM" id="MobiDB-lite"/>
    </source>
</evidence>
<feature type="compositionally biased region" description="Pro residues" evidence="4">
    <location>
        <begin position="411"/>
        <end position="423"/>
    </location>
</feature>
<feature type="compositionally biased region" description="Pro residues" evidence="4">
    <location>
        <begin position="362"/>
        <end position="384"/>
    </location>
</feature>
<dbReference type="InterPro" id="IPR036236">
    <property type="entry name" value="Znf_C2H2_sf"/>
</dbReference>
<dbReference type="PANTHER" id="PTHR47251:SF1">
    <property type="entry name" value="FINGER DOMAIN PROTEIN, PUTATIVE (AFU_ORTHOLOGUE AFUA_3G04180)-RELATED"/>
    <property type="match status" value="1"/>
</dbReference>
<sequence length="490" mass="52629">MSASSIARWNAIPLSRSDQAIPSLKHPRTDDEEDDDDDHVSLVSRTPSPPPSMDVDADLSKYDEYVRGAPREVITVETRIKPTNKGFAMLAKLGWTEGQPLGISGDGRVDPIPFQIKRDLTGLGKTSQDVRMIETTVSQRRGLDSERQQKETEEQRRAREELVARKSALENEISSTLKAFYCALCDKQFKTVAQYDEHTNSYAHHHKARFKDMQANVRLKPKEEIDKRKEKERRREEKELRKIAAANGIKMAKPAATVPLTPVDTPPTTNNTMDVDSTPAPPKKSGWAVVSGPAAQAPQSSSSRPGWTTVAPPSTPPPPREPSNGAPAATTSAPLPSKSTSAPAFRTGGWTSLDTGSSQAMPPVPPTSAPPPPPAGPPPIPPPQEGRSNVSSGSGSSGAFHWRPATNHPMPSTPPPAIPPPAPSRGGWSSIATNTGSSAWSGCSRGTVQPLPPSSAPPPPPLTPPPSIPQPAQPVRTGWQQFQKSGPKRR</sequence>
<keyword evidence="1" id="KW-0479">Metal-binding</keyword>
<feature type="compositionally biased region" description="Basic and acidic residues" evidence="4">
    <location>
        <begin position="220"/>
        <end position="242"/>
    </location>
</feature>
<reference evidence="6" key="1">
    <citation type="submission" date="2022-07" db="EMBL/GenBank/DDBJ databases">
        <title>The genome of Lyophyllum shimeji provides insight into the initial evolution of ectomycorrhizal fungal genome.</title>
        <authorList>
            <person name="Kobayashi Y."/>
            <person name="Shibata T."/>
            <person name="Hirakawa H."/>
            <person name="Shigenobu S."/>
            <person name="Nishiyama T."/>
            <person name="Yamada A."/>
            <person name="Hasebe M."/>
            <person name="Kawaguchi M."/>
        </authorList>
    </citation>
    <scope>NUCLEOTIDE SEQUENCE</scope>
    <source>
        <strain evidence="6">AT787</strain>
    </source>
</reference>
<feature type="compositionally biased region" description="Polar residues" evidence="4">
    <location>
        <begin position="349"/>
        <end position="359"/>
    </location>
</feature>
<dbReference type="InterPro" id="IPR022755">
    <property type="entry name" value="Znf_C2H2_jaz"/>
</dbReference>
<dbReference type="PANTHER" id="PTHR47251">
    <property type="entry name" value="FINGER DOMAIN PROTEIN, PUTATIVE (AFU_ORTHOLOGUE AFUA_3G04180)-RELATED"/>
    <property type="match status" value="1"/>
</dbReference>
<dbReference type="GO" id="GO:0003676">
    <property type="term" value="F:nucleic acid binding"/>
    <property type="evidence" value="ECO:0007669"/>
    <property type="project" value="InterPro"/>
</dbReference>
<keyword evidence="3" id="KW-0862">Zinc</keyword>
<dbReference type="PROSITE" id="PS00028">
    <property type="entry name" value="ZINC_FINGER_C2H2_1"/>
    <property type="match status" value="1"/>
</dbReference>
<protein>
    <submittedName>
        <fullName evidence="6">G-patch domain containing protein</fullName>
    </submittedName>
</protein>
<dbReference type="OrthoDB" id="4822at2759"/>
<organism evidence="6 7">
    <name type="scientific">Lyophyllum shimeji</name>
    <name type="common">Hon-shimeji</name>
    <name type="synonym">Tricholoma shimeji</name>
    <dbReference type="NCBI Taxonomy" id="47721"/>
    <lineage>
        <taxon>Eukaryota</taxon>
        <taxon>Fungi</taxon>
        <taxon>Dikarya</taxon>
        <taxon>Basidiomycota</taxon>
        <taxon>Agaricomycotina</taxon>
        <taxon>Agaricomycetes</taxon>
        <taxon>Agaricomycetidae</taxon>
        <taxon>Agaricales</taxon>
        <taxon>Tricholomatineae</taxon>
        <taxon>Lyophyllaceae</taxon>
        <taxon>Lyophyllum</taxon>
    </lineage>
</organism>
<comment type="caution">
    <text evidence="6">The sequence shown here is derived from an EMBL/GenBank/DDBJ whole genome shotgun (WGS) entry which is preliminary data.</text>
</comment>
<name>A0A9P3PHT8_LYOSH</name>
<accession>A0A9P3PHT8</accession>
<feature type="region of interest" description="Disordered" evidence="4">
    <location>
        <begin position="17"/>
        <end position="58"/>
    </location>
</feature>
<evidence type="ECO:0000256" key="1">
    <source>
        <dbReference type="ARBA" id="ARBA00022723"/>
    </source>
</evidence>
<feature type="compositionally biased region" description="Low complexity" evidence="4">
    <location>
        <begin position="254"/>
        <end position="272"/>
    </location>
</feature>
<gene>
    <name evidence="6" type="ORF">LshimejAT787_0306700</name>
</gene>